<comment type="caution">
    <text evidence="2">The sequence shown here is derived from an EMBL/GenBank/DDBJ whole genome shotgun (WGS) entry which is preliminary data.</text>
</comment>
<sequence>MEYVERLVYFSSFSLFWLEQMFSRVTSVLGRRTVRHASTKPYDPFARSPRATPELPLPSSGELWSNNQVPPSKPSHADTFDPDAIVTHPLLTQPAKPYTGIGEKMLGPLKWPEFDQSGLLASTNPLVKSPPGPDPSLANFENALEAPIGAYPRITHQFTELKDPFKYWDQQSRRNYGDIIADQELQMNHWSHGPGVNKGPFLQAILVVLASFAALYNVIDAWDPSKHLWQAERDYPYDGLHLELGADPENLEDNAVT</sequence>
<evidence type="ECO:0000313" key="2">
    <source>
        <dbReference type="EMBL" id="ORY49445.1"/>
    </source>
</evidence>
<dbReference type="AlphaFoldDB" id="A0A1Y2CST7"/>
<keyword evidence="3" id="KW-1185">Reference proteome</keyword>
<dbReference type="EMBL" id="MCGO01000009">
    <property type="protein sequence ID" value="ORY49445.1"/>
    <property type="molecule type" value="Genomic_DNA"/>
</dbReference>
<dbReference type="PANTHER" id="PTHR12840:SF1">
    <property type="entry name" value="NADH DEHYDROGENASE [UBIQUINONE] 1 BETA SUBCOMPLEX SUBUNIT 8, MITOCHONDRIAL"/>
    <property type="match status" value="1"/>
</dbReference>
<dbReference type="STRING" id="329046.A0A1Y2CST7"/>
<dbReference type="InterPro" id="IPR008699">
    <property type="entry name" value="NDUFB8"/>
</dbReference>
<evidence type="ECO:0000256" key="1">
    <source>
        <dbReference type="SAM" id="MobiDB-lite"/>
    </source>
</evidence>
<dbReference type="GO" id="GO:0005739">
    <property type="term" value="C:mitochondrion"/>
    <property type="evidence" value="ECO:0007669"/>
    <property type="project" value="InterPro"/>
</dbReference>
<dbReference type="OrthoDB" id="2014058at2759"/>
<reference evidence="2 3" key="1">
    <citation type="submission" date="2016-07" db="EMBL/GenBank/DDBJ databases">
        <title>Pervasive Adenine N6-methylation of Active Genes in Fungi.</title>
        <authorList>
            <consortium name="DOE Joint Genome Institute"/>
            <person name="Mondo S.J."/>
            <person name="Dannebaum R.O."/>
            <person name="Kuo R.C."/>
            <person name="Labutti K."/>
            <person name="Haridas S."/>
            <person name="Kuo A."/>
            <person name="Salamov A."/>
            <person name="Ahrendt S.R."/>
            <person name="Lipzen A."/>
            <person name="Sullivan W."/>
            <person name="Andreopoulos W.B."/>
            <person name="Clum A."/>
            <person name="Lindquist E."/>
            <person name="Daum C."/>
            <person name="Ramamoorthy G.K."/>
            <person name="Gryganskyi A."/>
            <person name="Culley D."/>
            <person name="Magnuson J.K."/>
            <person name="James T.Y."/>
            <person name="O'Malley M.A."/>
            <person name="Stajich J.E."/>
            <person name="Spatafora J.W."/>
            <person name="Visel A."/>
            <person name="Grigoriev I.V."/>
        </authorList>
    </citation>
    <scope>NUCLEOTIDE SEQUENCE [LARGE SCALE GENOMIC DNA]</scope>
    <source>
        <strain evidence="2 3">JEL800</strain>
    </source>
</reference>
<gene>
    <name evidence="2" type="ORF">BCR33DRAFT_677009</name>
</gene>
<feature type="region of interest" description="Disordered" evidence="1">
    <location>
        <begin position="40"/>
        <end position="82"/>
    </location>
</feature>
<dbReference type="PANTHER" id="PTHR12840">
    <property type="entry name" value="NADH-UBIQUINONE OXIDOREDUCTASE ASHI SUBUNIT"/>
    <property type="match status" value="1"/>
</dbReference>
<proteinExistence type="predicted"/>
<feature type="non-terminal residue" evidence="2">
    <location>
        <position position="257"/>
    </location>
</feature>
<evidence type="ECO:0000313" key="3">
    <source>
        <dbReference type="Proteomes" id="UP000193642"/>
    </source>
</evidence>
<dbReference type="Proteomes" id="UP000193642">
    <property type="component" value="Unassembled WGS sequence"/>
</dbReference>
<organism evidence="2 3">
    <name type="scientific">Rhizoclosmatium globosum</name>
    <dbReference type="NCBI Taxonomy" id="329046"/>
    <lineage>
        <taxon>Eukaryota</taxon>
        <taxon>Fungi</taxon>
        <taxon>Fungi incertae sedis</taxon>
        <taxon>Chytridiomycota</taxon>
        <taxon>Chytridiomycota incertae sedis</taxon>
        <taxon>Chytridiomycetes</taxon>
        <taxon>Chytridiales</taxon>
        <taxon>Chytriomycetaceae</taxon>
        <taxon>Rhizoclosmatium</taxon>
    </lineage>
</organism>
<name>A0A1Y2CST7_9FUNG</name>
<accession>A0A1Y2CST7</accession>
<protein>
    <submittedName>
        <fullName evidence="2">Uncharacterized protein</fullName>
    </submittedName>
</protein>
<dbReference type="Pfam" id="PF05821">
    <property type="entry name" value="NDUF_B8"/>
    <property type="match status" value="1"/>
</dbReference>